<evidence type="ECO:0000313" key="5">
    <source>
        <dbReference type="Proteomes" id="UP000251571"/>
    </source>
</evidence>
<dbReference type="Proteomes" id="UP000245839">
    <property type="component" value="Unassembled WGS sequence"/>
</dbReference>
<name>A0A2Y9A190_9RHOB</name>
<reference evidence="2 4" key="2">
    <citation type="submission" date="2018-03" db="EMBL/GenBank/DDBJ databases">
        <title>Genomic Encyclopedia of Archaeal and Bacterial Type Strains, Phase II (KMG-II): from individual species to whole genera.</title>
        <authorList>
            <person name="Goeker M."/>
        </authorList>
    </citation>
    <scope>NUCLEOTIDE SEQUENCE [LARGE SCALE GENOMIC DNA]</scope>
    <source>
        <strain evidence="2 4">DSM 25227</strain>
    </source>
</reference>
<feature type="compositionally biased region" description="Basic and acidic residues" evidence="1">
    <location>
        <begin position="48"/>
        <end position="66"/>
    </location>
</feature>
<dbReference type="AlphaFoldDB" id="A0A2Y9A190"/>
<evidence type="ECO:0000313" key="3">
    <source>
        <dbReference type="EMBL" id="SSA38164.1"/>
    </source>
</evidence>
<keyword evidence="4" id="KW-1185">Reference proteome</keyword>
<organism evidence="3 5">
    <name type="scientific">Jannaschia seohaensis</name>
    <dbReference type="NCBI Taxonomy" id="475081"/>
    <lineage>
        <taxon>Bacteria</taxon>
        <taxon>Pseudomonadati</taxon>
        <taxon>Pseudomonadota</taxon>
        <taxon>Alphaproteobacteria</taxon>
        <taxon>Rhodobacterales</taxon>
        <taxon>Roseobacteraceae</taxon>
        <taxon>Jannaschia</taxon>
    </lineage>
</organism>
<reference evidence="3 5" key="1">
    <citation type="submission" date="2016-10" db="EMBL/GenBank/DDBJ databases">
        <authorList>
            <person name="Cai Z."/>
        </authorList>
    </citation>
    <scope>NUCLEOTIDE SEQUENCE [LARGE SCALE GENOMIC DNA]</scope>
    <source>
        <strain evidence="3 5">DSM 25227</strain>
    </source>
</reference>
<protein>
    <submittedName>
        <fullName evidence="3">Uncharacterized protein</fullName>
    </submittedName>
</protein>
<gene>
    <name evidence="2" type="ORF">BCF38_101295</name>
    <name evidence="3" type="ORF">SAMN05421539_101295</name>
</gene>
<accession>A0A2Y9A190</accession>
<dbReference type="EMBL" id="UETC01000001">
    <property type="protein sequence ID" value="SSA38164.1"/>
    <property type="molecule type" value="Genomic_DNA"/>
</dbReference>
<sequence>MDGMVFLFAVAAAVAVAVLASRADRRRRRRRASLRQDGDAYVWVELDGSERRSSRDPRPGWDREEQGDADGGDAGDGGGGD</sequence>
<evidence type="ECO:0000313" key="4">
    <source>
        <dbReference type="Proteomes" id="UP000245839"/>
    </source>
</evidence>
<dbReference type="Proteomes" id="UP000251571">
    <property type="component" value="Unassembled WGS sequence"/>
</dbReference>
<dbReference type="RefSeq" id="WP_109562495.1">
    <property type="nucleotide sequence ID" value="NZ_QGDJ01000001.1"/>
</dbReference>
<evidence type="ECO:0000256" key="1">
    <source>
        <dbReference type="SAM" id="MobiDB-lite"/>
    </source>
</evidence>
<proteinExistence type="predicted"/>
<feature type="region of interest" description="Disordered" evidence="1">
    <location>
        <begin position="47"/>
        <end position="81"/>
    </location>
</feature>
<evidence type="ECO:0000313" key="2">
    <source>
        <dbReference type="EMBL" id="PWJ21886.1"/>
    </source>
</evidence>
<dbReference type="EMBL" id="QGDJ01000001">
    <property type="protein sequence ID" value="PWJ21886.1"/>
    <property type="molecule type" value="Genomic_DNA"/>
</dbReference>